<evidence type="ECO:0000313" key="1">
    <source>
        <dbReference type="EMBL" id="KAK4380462.1"/>
    </source>
</evidence>
<dbReference type="InterPro" id="IPR001563">
    <property type="entry name" value="Peptidase_S10"/>
</dbReference>
<dbReference type="GO" id="GO:0004185">
    <property type="term" value="F:serine-type carboxypeptidase activity"/>
    <property type="evidence" value="ECO:0007669"/>
    <property type="project" value="InterPro"/>
</dbReference>
<organism evidence="1 2">
    <name type="scientific">Anisodus tanguticus</name>
    <dbReference type="NCBI Taxonomy" id="243964"/>
    <lineage>
        <taxon>Eukaryota</taxon>
        <taxon>Viridiplantae</taxon>
        <taxon>Streptophyta</taxon>
        <taxon>Embryophyta</taxon>
        <taxon>Tracheophyta</taxon>
        <taxon>Spermatophyta</taxon>
        <taxon>Magnoliopsida</taxon>
        <taxon>eudicotyledons</taxon>
        <taxon>Gunneridae</taxon>
        <taxon>Pentapetalae</taxon>
        <taxon>asterids</taxon>
        <taxon>lamiids</taxon>
        <taxon>Solanales</taxon>
        <taxon>Solanaceae</taxon>
        <taxon>Solanoideae</taxon>
        <taxon>Hyoscyameae</taxon>
        <taxon>Anisodus</taxon>
    </lineage>
</organism>
<comment type="caution">
    <text evidence="1">The sequence shown here is derived from an EMBL/GenBank/DDBJ whole genome shotgun (WGS) entry which is preliminary data.</text>
</comment>
<name>A0AAE1T3L7_9SOLA</name>
<protein>
    <submittedName>
        <fullName evidence="1">Uncharacterized protein</fullName>
    </submittedName>
</protein>
<dbReference type="AlphaFoldDB" id="A0AAE1T3L7"/>
<gene>
    <name evidence="1" type="ORF">RND71_002324</name>
</gene>
<keyword evidence="2" id="KW-1185">Reference proteome</keyword>
<dbReference type="EMBL" id="JAVYJV010000001">
    <property type="protein sequence ID" value="KAK4380462.1"/>
    <property type="molecule type" value="Genomic_DNA"/>
</dbReference>
<dbReference type="GO" id="GO:0006508">
    <property type="term" value="P:proteolysis"/>
    <property type="evidence" value="ECO:0007669"/>
    <property type="project" value="InterPro"/>
</dbReference>
<dbReference type="Proteomes" id="UP001291623">
    <property type="component" value="Unassembled WGS sequence"/>
</dbReference>
<dbReference type="Pfam" id="PF00450">
    <property type="entry name" value="Peptidase_S10"/>
    <property type="match status" value="1"/>
</dbReference>
<dbReference type="Gene3D" id="3.40.50.12670">
    <property type="match status" value="1"/>
</dbReference>
<reference evidence="1" key="1">
    <citation type="submission" date="2023-12" db="EMBL/GenBank/DDBJ databases">
        <title>Genome assembly of Anisodus tanguticus.</title>
        <authorList>
            <person name="Wang Y.-J."/>
        </authorList>
    </citation>
    <scope>NUCLEOTIDE SEQUENCE</scope>
    <source>
        <strain evidence="1">KB-2021</strain>
        <tissue evidence="1">Leaf</tissue>
    </source>
</reference>
<evidence type="ECO:0000313" key="2">
    <source>
        <dbReference type="Proteomes" id="UP001291623"/>
    </source>
</evidence>
<sequence length="143" mass="15461">MSNECSKVSELIDEEMGNDIGMDDLLAQMCVSSGATGQLGALGKSATIHGKAHRGMFGPFQLFKGLLQITAEIGGWSQSFGGLREGKNVTCLTFATVRGAAHEVPYTSHSQALTHFFEHFLEDIRHREGTTPFEPISCITLSI</sequence>
<proteinExistence type="predicted"/>
<accession>A0AAE1T3L7</accession>